<comment type="catalytic activity">
    <reaction evidence="7">
        <text>Couples ATP hydrolysis with the unwinding of duplex DNA by translocating in the 3'-5' direction.</text>
        <dbReference type="EC" id="5.6.2.4"/>
    </reaction>
</comment>
<name>A0A1H1B7Z4_9PSED</name>
<dbReference type="Proteomes" id="UP000198740">
    <property type="component" value="Unassembled WGS sequence"/>
</dbReference>
<dbReference type="GO" id="GO:0000724">
    <property type="term" value="P:double-strand break repair via homologous recombination"/>
    <property type="evidence" value="ECO:0007669"/>
    <property type="project" value="TreeGrafter"/>
</dbReference>
<evidence type="ECO:0000256" key="1">
    <source>
        <dbReference type="ARBA" id="ARBA00009922"/>
    </source>
</evidence>
<dbReference type="GO" id="GO:0016787">
    <property type="term" value="F:hydrolase activity"/>
    <property type="evidence" value="ECO:0007669"/>
    <property type="project" value="UniProtKB-UniRule"/>
</dbReference>
<dbReference type="InterPro" id="IPR014017">
    <property type="entry name" value="DNA_helicase_UvrD-like_C"/>
</dbReference>
<evidence type="ECO:0000256" key="3">
    <source>
        <dbReference type="ARBA" id="ARBA00022801"/>
    </source>
</evidence>
<evidence type="ECO:0000256" key="4">
    <source>
        <dbReference type="ARBA" id="ARBA00022806"/>
    </source>
</evidence>
<dbReference type="OrthoDB" id="9796712at2"/>
<comment type="caution">
    <text evidence="14">The sequence shown here is derived from an EMBL/GenBank/DDBJ whole genome shotgun (WGS) entry which is preliminary data.</text>
</comment>
<dbReference type="GO" id="GO:0005524">
    <property type="term" value="F:ATP binding"/>
    <property type="evidence" value="ECO:0007669"/>
    <property type="project" value="UniProtKB-UniRule"/>
</dbReference>
<dbReference type="PANTHER" id="PTHR11070">
    <property type="entry name" value="UVRD / RECB / PCRA DNA HELICASE FAMILY MEMBER"/>
    <property type="match status" value="1"/>
</dbReference>
<evidence type="ECO:0000256" key="5">
    <source>
        <dbReference type="ARBA" id="ARBA00022840"/>
    </source>
</evidence>
<feature type="domain" description="UvrD-like helicase ATP-binding" evidence="11">
    <location>
        <begin position="2"/>
        <end position="292"/>
    </location>
</feature>
<evidence type="ECO:0000256" key="7">
    <source>
        <dbReference type="ARBA" id="ARBA00034617"/>
    </source>
</evidence>
<evidence type="ECO:0000313" key="14">
    <source>
        <dbReference type="EMBL" id="TWR63637.1"/>
    </source>
</evidence>
<evidence type="ECO:0000256" key="2">
    <source>
        <dbReference type="ARBA" id="ARBA00022741"/>
    </source>
</evidence>
<dbReference type="GO" id="GO:0003677">
    <property type="term" value="F:DNA binding"/>
    <property type="evidence" value="ECO:0007669"/>
    <property type="project" value="InterPro"/>
</dbReference>
<dbReference type="Proteomes" id="UP000317267">
    <property type="component" value="Unassembled WGS sequence"/>
</dbReference>
<comment type="similarity">
    <text evidence="1">Belongs to the helicase family. UvrD subfamily.</text>
</comment>
<evidence type="ECO:0000256" key="6">
    <source>
        <dbReference type="ARBA" id="ARBA00023235"/>
    </source>
</evidence>
<feature type="domain" description="UvrD-like helicase C-terminal" evidence="12">
    <location>
        <begin position="287"/>
        <end position="556"/>
    </location>
</feature>
<proteinExistence type="inferred from homology"/>
<dbReference type="GO" id="GO:0031297">
    <property type="term" value="P:replication fork processing"/>
    <property type="evidence" value="ECO:0007669"/>
    <property type="project" value="TreeGrafter"/>
</dbReference>
<evidence type="ECO:0000259" key="12">
    <source>
        <dbReference type="PROSITE" id="PS51217"/>
    </source>
</evidence>
<sequence length="630" mass="71771">MNLSAQQMAVVNAPIGEAIQVLASAGSGKTRVISERIRHILNSNKRDRVIALTFTNKAAEEMNSRLEDIDDVGERCWIGTIHSVAQRVLNQYGHTIGLPQELQIYERDEDRKAVFLQSLRDAGIDLKAMFEGSGGTARVDSSRVVQNYMEQFSIIKRGLLGEEEIKDKYSGELGFWEIYTAYQDALLQSGGIDFDDILVYAHKVLLDQPWCGDIYRTRYKHICVDEAQDLNKAQYEFIKVLCGDKARSLFMVGDPNQMIYGFNGSSHKYLCENFVNEFSPLIFSLTQNFRSSRSVIELANKLKPGSQDVTSFALVGYKEIRALQDEEQEADWVCQSIKGFLDLKIHPEIEGDIALDKMVIIGRNRFVFGALERKLLELNIPFSLRRGERLAEPDSTFGRVLDLAIRIRINPKDWVDGKKLCGALKISFPVTWGDSDLLMSFSRLAKTSSIPFPTLQSELLEYVHNLDLEEPNFLKLFAYFNSVLKSLGPKDTSERDEELELSLRELAEFQRSWSVFKRKGLGGSLAAFRNAMALGQLIEDFDPKGLTLSTVHTMKGLEKDIVFLIGMCEGVFPDYRAKSSLQINEERNNAFVAVTRARRWIYITYPKMRKMPWGDTKYQHPSRFLNEMML</sequence>
<dbReference type="SUPFAM" id="SSF52540">
    <property type="entry name" value="P-loop containing nucleoside triphosphate hydrolases"/>
    <property type="match status" value="1"/>
</dbReference>
<keyword evidence="15" id="KW-1185">Reference proteome</keyword>
<dbReference type="EMBL" id="VFES01000014">
    <property type="protein sequence ID" value="TWR63637.1"/>
    <property type="molecule type" value="Genomic_DNA"/>
</dbReference>
<evidence type="ECO:0000313" key="16">
    <source>
        <dbReference type="Proteomes" id="UP000317267"/>
    </source>
</evidence>
<dbReference type="Pfam" id="PF13361">
    <property type="entry name" value="UvrD_C"/>
    <property type="match status" value="1"/>
</dbReference>
<feature type="binding site" evidence="10">
    <location>
        <begin position="23"/>
        <end position="30"/>
    </location>
    <ligand>
        <name>ATP</name>
        <dbReference type="ChEBI" id="CHEBI:30616"/>
    </ligand>
</feature>
<comment type="catalytic activity">
    <reaction evidence="9">
        <text>ATP + H2O = ADP + phosphate + H(+)</text>
        <dbReference type="Rhea" id="RHEA:13065"/>
        <dbReference type="ChEBI" id="CHEBI:15377"/>
        <dbReference type="ChEBI" id="CHEBI:15378"/>
        <dbReference type="ChEBI" id="CHEBI:30616"/>
        <dbReference type="ChEBI" id="CHEBI:43474"/>
        <dbReference type="ChEBI" id="CHEBI:456216"/>
        <dbReference type="EC" id="5.6.2.4"/>
    </reaction>
</comment>
<dbReference type="InterPro" id="IPR000212">
    <property type="entry name" value="DNA_helicase_UvrD/REP"/>
</dbReference>
<dbReference type="RefSeq" id="WP_090400462.1">
    <property type="nucleotide sequence ID" value="NZ_FNKM01000002.1"/>
</dbReference>
<dbReference type="Gene3D" id="3.40.50.300">
    <property type="entry name" value="P-loop containing nucleotide triphosphate hydrolases"/>
    <property type="match status" value="2"/>
</dbReference>
<keyword evidence="5 10" id="KW-0067">ATP-binding</keyword>
<dbReference type="PROSITE" id="PS51217">
    <property type="entry name" value="UVRD_HELICASE_CTER"/>
    <property type="match status" value="1"/>
</dbReference>
<evidence type="ECO:0000256" key="8">
    <source>
        <dbReference type="ARBA" id="ARBA00034808"/>
    </source>
</evidence>
<dbReference type="CDD" id="cd17932">
    <property type="entry name" value="DEXQc_UvrD"/>
    <property type="match status" value="1"/>
</dbReference>
<keyword evidence="4 10" id="KW-0347">Helicase</keyword>
<dbReference type="PROSITE" id="PS51198">
    <property type="entry name" value="UVRD_HELICASE_ATP_BIND"/>
    <property type="match status" value="1"/>
</dbReference>
<dbReference type="PANTHER" id="PTHR11070:SF30">
    <property type="entry name" value="F-BOX DNA HELICASE 1"/>
    <property type="match status" value="1"/>
</dbReference>
<dbReference type="EMBL" id="FNKM01000002">
    <property type="protein sequence ID" value="SDQ47526.1"/>
    <property type="molecule type" value="Genomic_DNA"/>
</dbReference>
<dbReference type="GO" id="GO:0043138">
    <property type="term" value="F:3'-5' DNA helicase activity"/>
    <property type="evidence" value="ECO:0007669"/>
    <property type="project" value="UniProtKB-EC"/>
</dbReference>
<evidence type="ECO:0000259" key="11">
    <source>
        <dbReference type="PROSITE" id="PS51198"/>
    </source>
</evidence>
<reference evidence="13 15" key="1">
    <citation type="submission" date="2016-10" db="EMBL/GenBank/DDBJ databases">
        <authorList>
            <person name="Varghese N."/>
            <person name="Submissions S."/>
        </authorList>
    </citation>
    <scope>NUCLEOTIDE SEQUENCE [LARGE SCALE GENOMIC DNA]</scope>
    <source>
        <strain evidence="13 15">BS2976</strain>
    </source>
</reference>
<reference evidence="14 16" key="2">
    <citation type="submission" date="2019-06" db="EMBL/GenBank/DDBJ databases">
        <title>Pseudomonas bimorpha sp. nov. isolated from bovine raw milk and skim milk concentrate.</title>
        <authorList>
            <person name="Hofmann K."/>
            <person name="Huptas C."/>
            <person name="Doll E."/>
            <person name="Scherer S."/>
            <person name="Wenning M."/>
        </authorList>
    </citation>
    <scope>NUCLEOTIDE SEQUENCE [LARGE SCALE GENOMIC DNA]</scope>
    <source>
        <strain evidence="14 16">DSM 17515</strain>
    </source>
</reference>
<dbReference type="InterPro" id="IPR013986">
    <property type="entry name" value="DExx_box_DNA_helicase_dom_sf"/>
</dbReference>
<evidence type="ECO:0000256" key="9">
    <source>
        <dbReference type="ARBA" id="ARBA00048988"/>
    </source>
</evidence>
<evidence type="ECO:0000256" key="10">
    <source>
        <dbReference type="PROSITE-ProRule" id="PRU00560"/>
    </source>
</evidence>
<keyword evidence="3 10" id="KW-0378">Hydrolase</keyword>
<dbReference type="InterPro" id="IPR014016">
    <property type="entry name" value="UvrD-like_ATP-bd"/>
</dbReference>
<organism evidence="14 16">
    <name type="scientific">Pseudomonas grimontii</name>
    <dbReference type="NCBI Taxonomy" id="129847"/>
    <lineage>
        <taxon>Bacteria</taxon>
        <taxon>Pseudomonadati</taxon>
        <taxon>Pseudomonadota</taxon>
        <taxon>Gammaproteobacteria</taxon>
        <taxon>Pseudomonadales</taxon>
        <taxon>Pseudomonadaceae</taxon>
        <taxon>Pseudomonas</taxon>
    </lineage>
</organism>
<evidence type="ECO:0000313" key="15">
    <source>
        <dbReference type="Proteomes" id="UP000198740"/>
    </source>
</evidence>
<keyword evidence="6" id="KW-0413">Isomerase</keyword>
<dbReference type="AlphaFoldDB" id="A0A1H1B7Z4"/>
<evidence type="ECO:0000313" key="13">
    <source>
        <dbReference type="EMBL" id="SDQ47526.1"/>
    </source>
</evidence>
<dbReference type="Gene3D" id="1.10.10.160">
    <property type="match status" value="1"/>
</dbReference>
<dbReference type="InterPro" id="IPR027417">
    <property type="entry name" value="P-loop_NTPase"/>
</dbReference>
<accession>A0A1H1B7Z4</accession>
<gene>
    <name evidence="14" type="ORF">FIV39_20880</name>
    <name evidence="13" type="ORF">SAMN04490186_0654</name>
</gene>
<protein>
    <recommendedName>
        <fullName evidence="8">DNA 3'-5' helicase</fullName>
        <ecNumber evidence="8">5.6.2.4</ecNumber>
    </recommendedName>
</protein>
<keyword evidence="2 10" id="KW-0547">Nucleotide-binding</keyword>
<dbReference type="EC" id="5.6.2.4" evidence="8"/>
<dbReference type="Gene3D" id="1.10.486.10">
    <property type="entry name" value="PCRA, domain 4"/>
    <property type="match status" value="1"/>
</dbReference>
<dbReference type="Pfam" id="PF00580">
    <property type="entry name" value="UvrD-helicase"/>
    <property type="match status" value="1"/>
</dbReference>